<evidence type="ECO:0000313" key="1">
    <source>
        <dbReference type="EMBL" id="CCD47951.1"/>
    </source>
</evidence>
<dbReference type="AlphaFoldDB" id="G2Y5L1"/>
<gene>
    <name evidence="1" type="ORF">BofuT4_uP112610.1</name>
</gene>
<accession>G2Y5L1</accession>
<sequence>MIVIGEDFLRLSIGQFLFLLWKYFDTPYNNNIKSNVKGQEQYEEYSEMDEV</sequence>
<dbReference type="Proteomes" id="UP000008177">
    <property type="component" value="Unplaced contigs"/>
</dbReference>
<organism evidence="1 2">
    <name type="scientific">Botryotinia fuckeliana (strain T4)</name>
    <name type="common">Noble rot fungus</name>
    <name type="synonym">Botrytis cinerea</name>
    <dbReference type="NCBI Taxonomy" id="999810"/>
    <lineage>
        <taxon>Eukaryota</taxon>
        <taxon>Fungi</taxon>
        <taxon>Dikarya</taxon>
        <taxon>Ascomycota</taxon>
        <taxon>Pezizomycotina</taxon>
        <taxon>Leotiomycetes</taxon>
        <taxon>Helotiales</taxon>
        <taxon>Sclerotiniaceae</taxon>
        <taxon>Botrytis</taxon>
    </lineage>
</organism>
<dbReference type="EMBL" id="FQ790289">
    <property type="protein sequence ID" value="CCD47951.1"/>
    <property type="molecule type" value="Genomic_DNA"/>
</dbReference>
<proteinExistence type="predicted"/>
<name>G2Y5L1_BOTF4</name>
<dbReference type="HOGENOM" id="CLU_3106074_0_0_1"/>
<evidence type="ECO:0000313" key="2">
    <source>
        <dbReference type="Proteomes" id="UP000008177"/>
    </source>
</evidence>
<dbReference type="InParanoid" id="G2Y5L1"/>
<reference evidence="2" key="1">
    <citation type="journal article" date="2011" name="PLoS Genet.">
        <title>Genomic analysis of the necrotrophic fungal pathogens Sclerotinia sclerotiorum and Botrytis cinerea.</title>
        <authorList>
            <person name="Amselem J."/>
            <person name="Cuomo C.A."/>
            <person name="van Kan J.A."/>
            <person name="Viaud M."/>
            <person name="Benito E.P."/>
            <person name="Couloux A."/>
            <person name="Coutinho P.M."/>
            <person name="de Vries R.P."/>
            <person name="Dyer P.S."/>
            <person name="Fillinger S."/>
            <person name="Fournier E."/>
            <person name="Gout L."/>
            <person name="Hahn M."/>
            <person name="Kohn L."/>
            <person name="Lapalu N."/>
            <person name="Plummer K.M."/>
            <person name="Pradier J.M."/>
            <person name="Quevillon E."/>
            <person name="Sharon A."/>
            <person name="Simon A."/>
            <person name="ten Have A."/>
            <person name="Tudzynski B."/>
            <person name="Tudzynski P."/>
            <person name="Wincker P."/>
            <person name="Andrew M."/>
            <person name="Anthouard V."/>
            <person name="Beever R.E."/>
            <person name="Beffa R."/>
            <person name="Benoit I."/>
            <person name="Bouzid O."/>
            <person name="Brault B."/>
            <person name="Chen Z."/>
            <person name="Choquer M."/>
            <person name="Collemare J."/>
            <person name="Cotton P."/>
            <person name="Danchin E.G."/>
            <person name="Da Silva C."/>
            <person name="Gautier A."/>
            <person name="Giraud C."/>
            <person name="Giraud T."/>
            <person name="Gonzalez C."/>
            <person name="Grossetete S."/>
            <person name="Guldener U."/>
            <person name="Henrissat B."/>
            <person name="Howlett B.J."/>
            <person name="Kodira C."/>
            <person name="Kretschmer M."/>
            <person name="Lappartient A."/>
            <person name="Leroch M."/>
            <person name="Levis C."/>
            <person name="Mauceli E."/>
            <person name="Neuveglise C."/>
            <person name="Oeser B."/>
            <person name="Pearson M."/>
            <person name="Poulain J."/>
            <person name="Poussereau N."/>
            <person name="Quesneville H."/>
            <person name="Rascle C."/>
            <person name="Schumacher J."/>
            <person name="Segurens B."/>
            <person name="Sexton A."/>
            <person name="Silva E."/>
            <person name="Sirven C."/>
            <person name="Soanes D.M."/>
            <person name="Talbot N.J."/>
            <person name="Templeton M."/>
            <person name="Yandava C."/>
            <person name="Yarden O."/>
            <person name="Zeng Q."/>
            <person name="Rollins J.A."/>
            <person name="Lebrun M.H."/>
            <person name="Dickman M."/>
        </authorList>
    </citation>
    <scope>NUCLEOTIDE SEQUENCE [LARGE SCALE GENOMIC DNA]</scope>
    <source>
        <strain evidence="2">T4</strain>
    </source>
</reference>
<protein>
    <submittedName>
        <fullName evidence="1">Uncharacterized protein</fullName>
    </submittedName>
</protein>